<organism evidence="2 3">
    <name type="scientific">Diploptera punctata</name>
    <name type="common">Pacific beetle cockroach</name>
    <dbReference type="NCBI Taxonomy" id="6984"/>
    <lineage>
        <taxon>Eukaryota</taxon>
        <taxon>Metazoa</taxon>
        <taxon>Ecdysozoa</taxon>
        <taxon>Arthropoda</taxon>
        <taxon>Hexapoda</taxon>
        <taxon>Insecta</taxon>
        <taxon>Pterygota</taxon>
        <taxon>Neoptera</taxon>
        <taxon>Polyneoptera</taxon>
        <taxon>Dictyoptera</taxon>
        <taxon>Blattodea</taxon>
        <taxon>Blaberoidea</taxon>
        <taxon>Blaberidae</taxon>
        <taxon>Diplopterinae</taxon>
        <taxon>Diploptera</taxon>
    </lineage>
</organism>
<dbReference type="Proteomes" id="UP001233999">
    <property type="component" value="Unassembled WGS sequence"/>
</dbReference>
<keyword evidence="1" id="KW-0812">Transmembrane</keyword>
<dbReference type="AlphaFoldDB" id="A0AAD8AM54"/>
<evidence type="ECO:0000256" key="1">
    <source>
        <dbReference type="SAM" id="Phobius"/>
    </source>
</evidence>
<reference evidence="2" key="2">
    <citation type="submission" date="2023-05" db="EMBL/GenBank/DDBJ databases">
        <authorList>
            <person name="Fouks B."/>
        </authorList>
    </citation>
    <scope>NUCLEOTIDE SEQUENCE</scope>
    <source>
        <strain evidence="2">Stay&amp;Tobe</strain>
        <tissue evidence="2">Testes</tissue>
    </source>
</reference>
<dbReference type="EMBL" id="JASPKZ010000004">
    <property type="protein sequence ID" value="KAJ9601700.1"/>
    <property type="molecule type" value="Genomic_DNA"/>
</dbReference>
<accession>A0AAD8AM54</accession>
<comment type="caution">
    <text evidence="2">The sequence shown here is derived from an EMBL/GenBank/DDBJ whole genome shotgun (WGS) entry which is preliminary data.</text>
</comment>
<feature type="non-terminal residue" evidence="2">
    <location>
        <position position="69"/>
    </location>
</feature>
<sequence>FQSLEYLCTCICFVISRRPRNTLRRALLSFQSIQSVYPALQFSELLGALVFLVRGLAFLCLKMCNAVIQ</sequence>
<feature type="non-terminal residue" evidence="2">
    <location>
        <position position="1"/>
    </location>
</feature>
<protein>
    <submittedName>
        <fullName evidence="2">Uncharacterized protein</fullName>
    </submittedName>
</protein>
<evidence type="ECO:0000313" key="3">
    <source>
        <dbReference type="Proteomes" id="UP001233999"/>
    </source>
</evidence>
<keyword evidence="1" id="KW-0472">Membrane</keyword>
<keyword evidence="3" id="KW-1185">Reference proteome</keyword>
<reference evidence="2" key="1">
    <citation type="journal article" date="2023" name="IScience">
        <title>Live-bearing cockroach genome reveals convergent evolutionary mechanisms linked to viviparity in insects and beyond.</title>
        <authorList>
            <person name="Fouks B."/>
            <person name="Harrison M.C."/>
            <person name="Mikhailova A.A."/>
            <person name="Marchal E."/>
            <person name="English S."/>
            <person name="Carruthers M."/>
            <person name="Jennings E.C."/>
            <person name="Chiamaka E.L."/>
            <person name="Frigard R.A."/>
            <person name="Pippel M."/>
            <person name="Attardo G.M."/>
            <person name="Benoit J.B."/>
            <person name="Bornberg-Bauer E."/>
            <person name="Tobe S.S."/>
        </authorList>
    </citation>
    <scope>NUCLEOTIDE SEQUENCE</scope>
    <source>
        <strain evidence="2">Stay&amp;Tobe</strain>
    </source>
</reference>
<feature type="transmembrane region" description="Helical" evidence="1">
    <location>
        <begin position="45"/>
        <end position="68"/>
    </location>
</feature>
<name>A0AAD8AM54_DIPPU</name>
<gene>
    <name evidence="2" type="ORF">L9F63_000091</name>
</gene>
<evidence type="ECO:0000313" key="2">
    <source>
        <dbReference type="EMBL" id="KAJ9601700.1"/>
    </source>
</evidence>
<keyword evidence="1" id="KW-1133">Transmembrane helix</keyword>
<proteinExistence type="predicted"/>